<evidence type="ECO:0000313" key="2">
    <source>
        <dbReference type="Proteomes" id="UP000798662"/>
    </source>
</evidence>
<proteinExistence type="predicted"/>
<keyword evidence="2" id="KW-1185">Reference proteome</keyword>
<dbReference type="Proteomes" id="UP000798662">
    <property type="component" value="Chromosome 3"/>
</dbReference>
<sequence length="187" mass="19419">MESPAFVAASPSVACARGRRAVGVCSCRPVAFGAPPRMAADPADADTAAAAPKQKPAPRDAASRAAARERRRNAPKPVSNATWANNFLSLVGFKGAGSIPGWDLRPVSLREAAADAEASTCTYCKGSGRTQCTFCMGLIATGPDGKTIPCPGCGGETTMTCSTCFGSTKQIELKGQWWKTGIDTLYK</sequence>
<protein>
    <submittedName>
        <fullName evidence="1">Uncharacterized protein</fullName>
    </submittedName>
</protein>
<organism evidence="1 2">
    <name type="scientific">Pyropia yezoensis</name>
    <name type="common">Susabi-nori</name>
    <name type="synonym">Porphyra yezoensis</name>
    <dbReference type="NCBI Taxonomy" id="2788"/>
    <lineage>
        <taxon>Eukaryota</taxon>
        <taxon>Rhodophyta</taxon>
        <taxon>Bangiophyceae</taxon>
        <taxon>Bangiales</taxon>
        <taxon>Bangiaceae</taxon>
        <taxon>Pyropia</taxon>
    </lineage>
</organism>
<evidence type="ECO:0000313" key="1">
    <source>
        <dbReference type="EMBL" id="KAK1870285.1"/>
    </source>
</evidence>
<gene>
    <name evidence="1" type="ORF">I4F81_012747</name>
</gene>
<accession>A0ACC3CJ79</accession>
<comment type="caution">
    <text evidence="1">The sequence shown here is derived from an EMBL/GenBank/DDBJ whole genome shotgun (WGS) entry which is preliminary data.</text>
</comment>
<reference evidence="1" key="1">
    <citation type="submission" date="2019-11" db="EMBL/GenBank/DDBJ databases">
        <title>Nori genome reveals adaptations in red seaweeds to the harsh intertidal environment.</title>
        <authorList>
            <person name="Wang D."/>
            <person name="Mao Y."/>
        </authorList>
    </citation>
    <scope>NUCLEOTIDE SEQUENCE</scope>
    <source>
        <tissue evidence="1">Gametophyte</tissue>
    </source>
</reference>
<name>A0ACC3CJ79_PYRYE</name>
<dbReference type="EMBL" id="CM020620">
    <property type="protein sequence ID" value="KAK1870285.1"/>
    <property type="molecule type" value="Genomic_DNA"/>
</dbReference>